<comment type="cofactor">
    <cofactor evidence="5">
        <name>FAD</name>
        <dbReference type="ChEBI" id="CHEBI:57692"/>
    </cofactor>
    <text evidence="5">Binds 1 FAD per subunit.</text>
</comment>
<dbReference type="PRINTS" id="PR00411">
    <property type="entry name" value="PNDRDTASEI"/>
</dbReference>
<dbReference type="AlphaFoldDB" id="A0A6P2CG16"/>
<name>A0A6P2CG16_9NOCA</name>
<dbReference type="Gene3D" id="3.30.390.30">
    <property type="match status" value="1"/>
</dbReference>
<comment type="similarity">
    <text evidence="1">Belongs to the class-I pyridine nucleotide-disulfide oxidoreductase family.</text>
</comment>
<dbReference type="InterPro" id="IPR001100">
    <property type="entry name" value="Pyr_nuc-diS_OxRdtase"/>
</dbReference>
<protein>
    <submittedName>
        <fullName evidence="9">NAD(P)/FAD-dependent oxidoreductase</fullName>
    </submittedName>
</protein>
<dbReference type="SUPFAM" id="SSF55424">
    <property type="entry name" value="FAD/NAD-linked reductases, dimerisation (C-terminal) domain"/>
    <property type="match status" value="1"/>
</dbReference>
<keyword evidence="2" id="KW-0285">Flavoprotein</keyword>
<keyword evidence="5" id="KW-0547">Nucleotide-binding</keyword>
<keyword evidence="4 5" id="KW-0520">NAD</keyword>
<dbReference type="Proteomes" id="UP000471120">
    <property type="component" value="Unassembled WGS sequence"/>
</dbReference>
<reference evidence="9 10" key="1">
    <citation type="submission" date="2018-07" db="EMBL/GenBank/DDBJ databases">
        <title>Genome sequence of Rhodococcus rhodnii ATCC 35071 from Rhodnius prolixus.</title>
        <authorList>
            <person name="Patel V."/>
            <person name="Vogel K.J."/>
        </authorList>
    </citation>
    <scope>NUCLEOTIDE SEQUENCE [LARGE SCALE GENOMIC DNA]</scope>
    <source>
        <strain evidence="9 10">ATCC 35071</strain>
    </source>
</reference>
<evidence type="ECO:0000256" key="1">
    <source>
        <dbReference type="ARBA" id="ARBA00007532"/>
    </source>
</evidence>
<dbReference type="PIRSF" id="PIRSF000350">
    <property type="entry name" value="Mercury_reductase_MerA"/>
    <property type="match status" value="1"/>
</dbReference>
<proteinExistence type="inferred from homology"/>
<dbReference type="InterPro" id="IPR004099">
    <property type="entry name" value="Pyr_nucl-diS_OxRdtase_dimer"/>
</dbReference>
<gene>
    <name evidence="9" type="ORF">DW322_07960</name>
</gene>
<dbReference type="SUPFAM" id="SSF51905">
    <property type="entry name" value="FAD/NAD(P)-binding domain"/>
    <property type="match status" value="2"/>
</dbReference>
<evidence type="ECO:0000256" key="6">
    <source>
        <dbReference type="PIRSR" id="PIRSR000350-4"/>
    </source>
</evidence>
<sequence length="480" mass="50476">MATEPATSSDEFDVIVIGGGPAGEVVAEAAIRGSERTAAIVERELLGGECSYWACMPSKALLHPGEVLRGAQHMGGVTAQGLDRAAVFARRDSFTHATDGVHDDSAQLEWARSAGIEVVHGDARVTGERVVSVDGRTLRARHAVVVATGTTAAIPPTPGLTEALPWISRDATAVREMPRRVAVIGGGVVACESATWLSDLGADVTLLVRGTSLLTNAEPFAGERVRDALIARGVTILFDTSARSVHRHDPRDTGVGRIHGGPVTLDLGGGEPLVVDEVIAATGRRPATSDIGLDRWRNDHGYLDADEHLTVDGTWLYAVGDANGRALLTHEGKYQARIAGDVIAARAEGRPLDGPRFRVRDGLVTQVVFTTPQLAAVGLTERQARVRGADVVVVAQDIEVAGAALARDDFAGRVQLVADRATRTLLGATFVGTEVAELVHAASIAVAGRVAVDDLWHAVPAYPTVSEVWVGLLDELRGAL</sequence>
<evidence type="ECO:0000259" key="8">
    <source>
        <dbReference type="Pfam" id="PF07992"/>
    </source>
</evidence>
<dbReference type="InterPro" id="IPR036188">
    <property type="entry name" value="FAD/NAD-bd_sf"/>
</dbReference>
<feature type="binding site" evidence="5">
    <location>
        <position position="283"/>
    </location>
    <ligand>
        <name>NAD(+)</name>
        <dbReference type="ChEBI" id="CHEBI:57540"/>
    </ligand>
</feature>
<accession>A0A6P2CG16</accession>
<dbReference type="EMBL" id="QRCM01000001">
    <property type="protein sequence ID" value="TXG90166.1"/>
    <property type="molecule type" value="Genomic_DNA"/>
</dbReference>
<evidence type="ECO:0000259" key="7">
    <source>
        <dbReference type="Pfam" id="PF02852"/>
    </source>
</evidence>
<organism evidence="9 10">
    <name type="scientific">Rhodococcus rhodnii</name>
    <dbReference type="NCBI Taxonomy" id="38312"/>
    <lineage>
        <taxon>Bacteria</taxon>
        <taxon>Bacillati</taxon>
        <taxon>Actinomycetota</taxon>
        <taxon>Actinomycetes</taxon>
        <taxon>Mycobacteriales</taxon>
        <taxon>Nocardiaceae</taxon>
        <taxon>Rhodococcus</taxon>
    </lineage>
</organism>
<dbReference type="Pfam" id="PF07992">
    <property type="entry name" value="Pyr_redox_2"/>
    <property type="match status" value="1"/>
</dbReference>
<dbReference type="GO" id="GO:0006103">
    <property type="term" value="P:2-oxoglutarate metabolic process"/>
    <property type="evidence" value="ECO:0007669"/>
    <property type="project" value="TreeGrafter"/>
</dbReference>
<evidence type="ECO:0000313" key="9">
    <source>
        <dbReference type="EMBL" id="TXG90166.1"/>
    </source>
</evidence>
<feature type="domain" description="Pyridine nucleotide-disulphide oxidoreductase dimerisation" evidence="7">
    <location>
        <begin position="365"/>
        <end position="470"/>
    </location>
</feature>
<evidence type="ECO:0000256" key="4">
    <source>
        <dbReference type="ARBA" id="ARBA00023027"/>
    </source>
</evidence>
<evidence type="ECO:0000256" key="3">
    <source>
        <dbReference type="ARBA" id="ARBA00022827"/>
    </source>
</evidence>
<dbReference type="Pfam" id="PF02852">
    <property type="entry name" value="Pyr_redox_dim"/>
    <property type="match status" value="1"/>
</dbReference>
<dbReference type="GO" id="GO:0004148">
    <property type="term" value="F:dihydrolipoyl dehydrogenase (NADH) activity"/>
    <property type="evidence" value="ECO:0007669"/>
    <property type="project" value="TreeGrafter"/>
</dbReference>
<feature type="disulfide bond" description="Redox-active" evidence="6">
    <location>
        <begin position="50"/>
        <end position="55"/>
    </location>
</feature>
<dbReference type="PANTHER" id="PTHR22912:SF151">
    <property type="entry name" value="DIHYDROLIPOYL DEHYDROGENASE, MITOCHONDRIAL"/>
    <property type="match status" value="1"/>
</dbReference>
<dbReference type="GO" id="GO:0050660">
    <property type="term" value="F:flavin adenine dinucleotide binding"/>
    <property type="evidence" value="ECO:0007669"/>
    <property type="project" value="TreeGrafter"/>
</dbReference>
<dbReference type="InterPro" id="IPR023753">
    <property type="entry name" value="FAD/NAD-binding_dom"/>
</dbReference>
<feature type="binding site" evidence="5">
    <location>
        <position position="59"/>
    </location>
    <ligand>
        <name>FAD</name>
        <dbReference type="ChEBI" id="CHEBI:57692"/>
    </ligand>
</feature>
<dbReference type="RefSeq" id="WP_010838960.1">
    <property type="nucleotide sequence ID" value="NZ_QRCM01000001.1"/>
</dbReference>
<comment type="caution">
    <text evidence="9">The sequence shown here is derived from an EMBL/GenBank/DDBJ whole genome shotgun (WGS) entry which is preliminary data.</text>
</comment>
<dbReference type="PRINTS" id="PR00368">
    <property type="entry name" value="FADPNR"/>
</dbReference>
<dbReference type="PANTHER" id="PTHR22912">
    <property type="entry name" value="DISULFIDE OXIDOREDUCTASE"/>
    <property type="match status" value="1"/>
</dbReference>
<feature type="domain" description="FAD/NAD(P)-binding" evidence="8">
    <location>
        <begin position="12"/>
        <end position="331"/>
    </location>
</feature>
<evidence type="ECO:0000256" key="2">
    <source>
        <dbReference type="ARBA" id="ARBA00022630"/>
    </source>
</evidence>
<keyword evidence="3 5" id="KW-0274">FAD</keyword>
<feature type="binding site" evidence="5">
    <location>
        <begin position="185"/>
        <end position="192"/>
    </location>
    <ligand>
        <name>NAD(+)</name>
        <dbReference type="ChEBI" id="CHEBI:57540"/>
    </ligand>
</feature>
<feature type="binding site" evidence="5">
    <location>
        <position position="321"/>
    </location>
    <ligand>
        <name>FAD</name>
        <dbReference type="ChEBI" id="CHEBI:57692"/>
    </ligand>
</feature>
<dbReference type="InterPro" id="IPR016156">
    <property type="entry name" value="FAD/NAD-linked_Rdtase_dimer_sf"/>
</dbReference>
<evidence type="ECO:0000313" key="10">
    <source>
        <dbReference type="Proteomes" id="UP000471120"/>
    </source>
</evidence>
<evidence type="ECO:0000256" key="5">
    <source>
        <dbReference type="PIRSR" id="PIRSR000350-3"/>
    </source>
</evidence>
<dbReference type="InterPro" id="IPR050151">
    <property type="entry name" value="Class-I_Pyr_Nuc-Dis_Oxidored"/>
</dbReference>
<dbReference type="Gene3D" id="3.50.50.60">
    <property type="entry name" value="FAD/NAD(P)-binding domain"/>
    <property type="match status" value="2"/>
</dbReference>